<name>A0AAE1Z835_SCHME</name>
<feature type="non-terminal residue" evidence="3">
    <location>
        <position position="577"/>
    </location>
</feature>
<organism evidence="3 4">
    <name type="scientific">Schistosoma mekongi</name>
    <name type="common">Parasitic worm</name>
    <dbReference type="NCBI Taxonomy" id="38744"/>
    <lineage>
        <taxon>Eukaryota</taxon>
        <taxon>Metazoa</taxon>
        <taxon>Spiralia</taxon>
        <taxon>Lophotrochozoa</taxon>
        <taxon>Platyhelminthes</taxon>
        <taxon>Trematoda</taxon>
        <taxon>Digenea</taxon>
        <taxon>Strigeidida</taxon>
        <taxon>Schistosomatoidea</taxon>
        <taxon>Schistosomatidae</taxon>
        <taxon>Schistosoma</taxon>
    </lineage>
</organism>
<reference evidence="3" key="1">
    <citation type="submission" date="2022-04" db="EMBL/GenBank/DDBJ databases">
        <authorList>
            <person name="Xu L."/>
            <person name="Lv Z."/>
        </authorList>
    </citation>
    <scope>NUCLEOTIDE SEQUENCE</scope>
    <source>
        <strain evidence="3">LV_2022a</strain>
    </source>
</reference>
<keyword evidence="1" id="KW-0812">Transmembrane</keyword>
<feature type="transmembrane region" description="Helical" evidence="1">
    <location>
        <begin position="557"/>
        <end position="575"/>
    </location>
</feature>
<dbReference type="EMBL" id="JALJAT010000006">
    <property type="protein sequence ID" value="KAK4468562.1"/>
    <property type="molecule type" value="Genomic_DNA"/>
</dbReference>
<dbReference type="Gene3D" id="2.60.40.10">
    <property type="entry name" value="Immunoglobulins"/>
    <property type="match status" value="1"/>
</dbReference>
<evidence type="ECO:0000313" key="4">
    <source>
        <dbReference type="Proteomes" id="UP001292079"/>
    </source>
</evidence>
<dbReference type="GO" id="GO:0050808">
    <property type="term" value="P:synapse organization"/>
    <property type="evidence" value="ECO:0007669"/>
    <property type="project" value="TreeGrafter"/>
</dbReference>
<evidence type="ECO:0000256" key="1">
    <source>
        <dbReference type="SAM" id="Phobius"/>
    </source>
</evidence>
<dbReference type="SUPFAM" id="SSF48726">
    <property type="entry name" value="Immunoglobulin"/>
    <property type="match status" value="1"/>
</dbReference>
<dbReference type="Proteomes" id="UP001292079">
    <property type="component" value="Unassembled WGS sequence"/>
</dbReference>
<dbReference type="InterPro" id="IPR007110">
    <property type="entry name" value="Ig-like_dom"/>
</dbReference>
<dbReference type="InterPro" id="IPR036179">
    <property type="entry name" value="Ig-like_dom_sf"/>
</dbReference>
<dbReference type="PANTHER" id="PTHR23279">
    <property type="entry name" value="DEFECTIVE PROBOSCIS EXTENSION RESPONSE DPR -RELATED"/>
    <property type="match status" value="1"/>
</dbReference>
<dbReference type="Pfam" id="PF07686">
    <property type="entry name" value="V-set"/>
    <property type="match status" value="1"/>
</dbReference>
<keyword evidence="1" id="KW-1133">Transmembrane helix</keyword>
<dbReference type="InterPro" id="IPR037448">
    <property type="entry name" value="Zig-8"/>
</dbReference>
<dbReference type="InterPro" id="IPR013783">
    <property type="entry name" value="Ig-like_fold"/>
</dbReference>
<dbReference type="SMART" id="SM00409">
    <property type="entry name" value="IG"/>
    <property type="match status" value="2"/>
</dbReference>
<evidence type="ECO:0000259" key="2">
    <source>
        <dbReference type="PROSITE" id="PS50835"/>
    </source>
</evidence>
<dbReference type="InterPro" id="IPR013106">
    <property type="entry name" value="Ig_V-set"/>
</dbReference>
<gene>
    <name evidence="3" type="ORF">MN116_007757</name>
</gene>
<keyword evidence="1" id="KW-0472">Membrane</keyword>
<evidence type="ECO:0000313" key="3">
    <source>
        <dbReference type="EMBL" id="KAK4468562.1"/>
    </source>
</evidence>
<comment type="caution">
    <text evidence="3">The sequence shown here is derived from an EMBL/GenBank/DDBJ whole genome shotgun (WGS) entry which is preliminary data.</text>
</comment>
<reference evidence="3" key="2">
    <citation type="journal article" date="2023" name="Infect Dis Poverty">
        <title>Chromosome-scale genome of the human blood fluke Schistosoma mekongi and its implications for public health.</title>
        <authorList>
            <person name="Zhou M."/>
            <person name="Xu L."/>
            <person name="Xu D."/>
            <person name="Chen W."/>
            <person name="Khan J."/>
            <person name="Hu Y."/>
            <person name="Huang H."/>
            <person name="Wei H."/>
            <person name="Zhang Y."/>
            <person name="Chusongsang P."/>
            <person name="Tanasarnprasert K."/>
            <person name="Hu X."/>
            <person name="Limpanont Y."/>
            <person name="Lv Z."/>
        </authorList>
    </citation>
    <scope>NUCLEOTIDE SEQUENCE</scope>
    <source>
        <strain evidence="3">LV_2022a</strain>
    </source>
</reference>
<dbReference type="PANTHER" id="PTHR23279:SF36">
    <property type="entry name" value="DEFECTIVE PROBOSCIS EXTENSION RESPONSE 9, ISOFORM A"/>
    <property type="match status" value="1"/>
</dbReference>
<dbReference type="PROSITE" id="PS50835">
    <property type="entry name" value="IG_LIKE"/>
    <property type="match status" value="2"/>
</dbReference>
<proteinExistence type="predicted"/>
<feature type="domain" description="Ig-like" evidence="2">
    <location>
        <begin position="306"/>
        <end position="418"/>
    </location>
</feature>
<accession>A0AAE1Z835</accession>
<feature type="domain" description="Ig-like" evidence="2">
    <location>
        <begin position="167"/>
        <end position="248"/>
    </location>
</feature>
<protein>
    <recommendedName>
        <fullName evidence="2">Ig-like domain-containing protein</fullName>
    </recommendedName>
</protein>
<dbReference type="InterPro" id="IPR003599">
    <property type="entry name" value="Ig_sub"/>
</dbReference>
<dbReference type="AlphaFoldDB" id="A0AAE1Z835"/>
<keyword evidence="4" id="KW-1185">Reference proteome</keyword>
<sequence length="577" mass="66041">SSIVQFIITLKYTLIVCTCIHKELVNSFNVTVIHTNSSNKDIQHLNMNYLKPNTEAYKTIATYENLSNNSIVNEDHKDLNSSNSYVILKNTTSQYDNITTLSPMDTYSKPIEVTMNTDKDKQTTIQINQIMIENTSETINKLHHYKLNNEYIFNTNSSIKFIQYNTGDTIHLKCRIPKGSYLVLWNKLGLDYPLTIGKNRFIPDERFQIQHKPPNRWNLIISNAQLNDTGVYSCTPGAGITTSHTDISKESDLKQYHEYHSQPKESSRHTHMKVNDDTTRKKNNYREYYVSVVEPLPSERYQVDAPANKIRTRNKTITLTGPNLVFYGTPLELICRASFPSYEAKLDPTISLEWYHRGIRRLSNPLKSGGVYITMHWLDSHLLESRLFKAWASEADAGQWICLERSNPVKNVNYTSLSSSYRNRQMNGYNTQTSSSSSSMSYHYNTSVTYNPSKVDFVYDKIFIEIIVPTISSSSYSTNALFLSSLSSSSSTTTSLLSTTKSSPPSSSSSMFNRKHSKSNIFGVSQHLNSKHKKLSFIERLFSSSNSCRKLQLNQQTILILNCLFLYIIILYINISY</sequence>
<dbReference type="GO" id="GO:0032589">
    <property type="term" value="C:neuron projection membrane"/>
    <property type="evidence" value="ECO:0007669"/>
    <property type="project" value="TreeGrafter"/>
</dbReference>